<gene>
    <name evidence="13" type="ORF">STAS_34686</name>
</gene>
<dbReference type="PIRSF" id="PIRSF017209">
    <property type="entry name" value="Memb_At2g17000_prd"/>
    <property type="match status" value="1"/>
</dbReference>
<dbReference type="AlphaFoldDB" id="A0A5A7RIE5"/>
<organism evidence="13 14">
    <name type="scientific">Striga asiatica</name>
    <name type="common">Asiatic witchweed</name>
    <name type="synonym">Buchnera asiatica</name>
    <dbReference type="NCBI Taxonomy" id="4170"/>
    <lineage>
        <taxon>Eukaryota</taxon>
        <taxon>Viridiplantae</taxon>
        <taxon>Streptophyta</taxon>
        <taxon>Embryophyta</taxon>
        <taxon>Tracheophyta</taxon>
        <taxon>Spermatophyta</taxon>
        <taxon>Magnoliopsida</taxon>
        <taxon>eudicotyledons</taxon>
        <taxon>Gunneridae</taxon>
        <taxon>Pentapetalae</taxon>
        <taxon>asterids</taxon>
        <taxon>lamiids</taxon>
        <taxon>Lamiales</taxon>
        <taxon>Orobanchaceae</taxon>
        <taxon>Buchnereae</taxon>
        <taxon>Striga</taxon>
    </lineage>
</organism>
<evidence type="ECO:0000313" key="13">
    <source>
        <dbReference type="EMBL" id="GER56929.1"/>
    </source>
</evidence>
<evidence type="ECO:0000256" key="6">
    <source>
        <dbReference type="ARBA" id="ARBA00023065"/>
    </source>
</evidence>
<keyword evidence="4 11" id="KW-0812">Transmembrane</keyword>
<dbReference type="GO" id="GO:0050982">
    <property type="term" value="P:detection of mechanical stimulus"/>
    <property type="evidence" value="ECO:0007669"/>
    <property type="project" value="UniProtKB-ARBA"/>
</dbReference>
<keyword evidence="7 9" id="KW-0472">Membrane</keyword>
<feature type="transmembrane region" description="Helical" evidence="11">
    <location>
        <begin position="299"/>
        <end position="319"/>
    </location>
</feature>
<feature type="domain" description="Mechanosensitive ion channel MscS" evidence="12">
    <location>
        <begin position="570"/>
        <end position="637"/>
    </location>
</feature>
<evidence type="ECO:0000256" key="1">
    <source>
        <dbReference type="ARBA" id="ARBA00004141"/>
    </source>
</evidence>
<evidence type="ECO:0000256" key="7">
    <source>
        <dbReference type="ARBA" id="ARBA00023136"/>
    </source>
</evidence>
<feature type="compositionally biased region" description="Pro residues" evidence="10">
    <location>
        <begin position="59"/>
        <end position="75"/>
    </location>
</feature>
<sequence length="759" mass="85366">MESEISLKEEVENHDVIVEINSQENPGISSRLEENMADISRAQINLFLTNPAPIVVPTQTPPPPSPIQTIAPPPDASSKPPVRRRMLATSAYSKPKSRIAEPHFSTKKGPEQQNVPSKSPVMTSPNPNPNSTPKNATPKTSAPITPRTPLMESMDGDDDDDNDEDVYKTENLKVGQPKKGKKVNIMIVAEWVLFVSITTVLILSRTVNKLKDTEVWSLGLWKWCVLVLVIFCGRLFTEWLINTLVFLIEKNFLLKKKVLYFVFGLKKSVRVVIWLALILLAWALIINRGVRRTESTSRVLNYITRGIVSTLVGAVMWMAKTLFVKIVASSFHVRTYFDRIQESIFHQYILQALSGAPPAVEEKDGSRLSGTLSFIRKGNNGEVINVDKLYKMRREKVSAWTMGGLIKVIRNSELPTVSEVLDESVEEEEGFGGPKVITSEVEAREAADRIFKNVAKPGHRYIEEDDLLLFMPKEEVDSAFPLFEGATESRRIKRSSFRIWVVKAYNERKCLAVSLKDAKTAIEELNKIASGIILIVIIIVWLLLMEITTTTVLVFISSQLLLAVFIFGNTVKSVFEAIIFVFIVHPFDVGDRCVIDGVQMIVDEMNILTTIFLKADNEKVYYPNSVLATKAISNFNRSPEMMGDTVEFAVDFNTSVENIASLKAKIKGYLESKPQHWSPSHSVQVKEIVDVNKMLMALYVTHTINFQNSGERGERRSALVFELKKIFVELDITYRLLPQEVQISYVDRGISVTGAGERL</sequence>
<dbReference type="FunFam" id="2.30.30.60:FF:000003">
    <property type="entry name" value="Predicted mechanosensitive ion channel"/>
    <property type="match status" value="1"/>
</dbReference>
<dbReference type="Gene3D" id="2.30.30.60">
    <property type="match status" value="1"/>
</dbReference>
<evidence type="ECO:0000313" key="14">
    <source>
        <dbReference type="Proteomes" id="UP000325081"/>
    </source>
</evidence>
<dbReference type="GO" id="GO:0005886">
    <property type="term" value="C:plasma membrane"/>
    <property type="evidence" value="ECO:0007669"/>
    <property type="project" value="UniProtKB-UniRule"/>
</dbReference>
<dbReference type="Pfam" id="PF00924">
    <property type="entry name" value="MS_channel_2nd"/>
    <property type="match status" value="1"/>
</dbReference>
<dbReference type="EMBL" id="BKCP01012848">
    <property type="protein sequence ID" value="GER56929.1"/>
    <property type="molecule type" value="Genomic_DNA"/>
</dbReference>
<evidence type="ECO:0000256" key="5">
    <source>
        <dbReference type="ARBA" id="ARBA00022989"/>
    </source>
</evidence>
<reference evidence="14" key="1">
    <citation type="journal article" date="2019" name="Curr. Biol.">
        <title>Genome Sequence of Striga asiatica Provides Insight into the Evolution of Plant Parasitism.</title>
        <authorList>
            <person name="Yoshida S."/>
            <person name="Kim S."/>
            <person name="Wafula E.K."/>
            <person name="Tanskanen J."/>
            <person name="Kim Y.M."/>
            <person name="Honaas L."/>
            <person name="Yang Z."/>
            <person name="Spallek T."/>
            <person name="Conn C.E."/>
            <person name="Ichihashi Y."/>
            <person name="Cheong K."/>
            <person name="Cui S."/>
            <person name="Der J.P."/>
            <person name="Gundlach H."/>
            <person name="Jiao Y."/>
            <person name="Hori C."/>
            <person name="Ishida J.K."/>
            <person name="Kasahara H."/>
            <person name="Kiba T."/>
            <person name="Kim M.S."/>
            <person name="Koo N."/>
            <person name="Laohavisit A."/>
            <person name="Lee Y.H."/>
            <person name="Lumba S."/>
            <person name="McCourt P."/>
            <person name="Mortimer J.C."/>
            <person name="Mutuku J.M."/>
            <person name="Nomura T."/>
            <person name="Sasaki-Sekimoto Y."/>
            <person name="Seto Y."/>
            <person name="Wang Y."/>
            <person name="Wakatake T."/>
            <person name="Sakakibara H."/>
            <person name="Demura T."/>
            <person name="Yamaguchi S."/>
            <person name="Yoneyama K."/>
            <person name="Manabe R.I."/>
            <person name="Nelson D.C."/>
            <person name="Schulman A.H."/>
            <person name="Timko M.P."/>
            <person name="dePamphilis C.W."/>
            <person name="Choi D."/>
            <person name="Shirasu K."/>
        </authorList>
    </citation>
    <scope>NUCLEOTIDE SEQUENCE [LARGE SCALE GENOMIC DNA]</scope>
    <source>
        <strain evidence="14">cv. UVA1</strain>
    </source>
</reference>
<dbReference type="PANTHER" id="PTHR31618">
    <property type="entry name" value="MECHANOSENSITIVE ION CHANNEL PROTEIN 5"/>
    <property type="match status" value="1"/>
</dbReference>
<feature type="transmembrane region" description="Helical" evidence="11">
    <location>
        <begin position="269"/>
        <end position="287"/>
    </location>
</feature>
<feature type="compositionally biased region" description="Low complexity" evidence="10">
    <location>
        <begin position="123"/>
        <end position="140"/>
    </location>
</feature>
<evidence type="ECO:0000259" key="12">
    <source>
        <dbReference type="Pfam" id="PF00924"/>
    </source>
</evidence>
<dbReference type="SUPFAM" id="SSF50182">
    <property type="entry name" value="Sm-like ribonucleoproteins"/>
    <property type="match status" value="1"/>
</dbReference>
<dbReference type="PANTHER" id="PTHR31618:SF7">
    <property type="entry name" value="MECHANOSENSITIVE ION CHANNEL PROTEIN"/>
    <property type="match status" value="1"/>
</dbReference>
<dbReference type="InterPro" id="IPR006685">
    <property type="entry name" value="MscS_channel_2nd"/>
</dbReference>
<evidence type="ECO:0000256" key="10">
    <source>
        <dbReference type="SAM" id="MobiDB-lite"/>
    </source>
</evidence>
<comment type="similarity">
    <text evidence="2 9">Belongs to the MscS (TC 1.A.23) family.</text>
</comment>
<evidence type="ECO:0000256" key="8">
    <source>
        <dbReference type="ARBA" id="ARBA00023303"/>
    </source>
</evidence>
<keyword evidence="8" id="KW-0407">Ion channel</keyword>
<dbReference type="InterPro" id="IPR010920">
    <property type="entry name" value="LSM_dom_sf"/>
</dbReference>
<evidence type="ECO:0000256" key="2">
    <source>
        <dbReference type="ARBA" id="ARBA00008017"/>
    </source>
</evidence>
<evidence type="ECO:0000256" key="3">
    <source>
        <dbReference type="ARBA" id="ARBA00022448"/>
    </source>
</evidence>
<evidence type="ECO:0000256" key="11">
    <source>
        <dbReference type="SAM" id="Phobius"/>
    </source>
</evidence>
<proteinExistence type="inferred from homology"/>
<feature type="region of interest" description="Disordered" evidence="10">
    <location>
        <begin position="55"/>
        <end position="165"/>
    </location>
</feature>
<comment type="subcellular location">
    <subcellularLocation>
        <location evidence="1">Membrane</location>
        <topology evidence="1">Multi-pass membrane protein</topology>
    </subcellularLocation>
</comment>
<evidence type="ECO:0000256" key="4">
    <source>
        <dbReference type="ARBA" id="ARBA00022692"/>
    </source>
</evidence>
<dbReference type="Proteomes" id="UP000325081">
    <property type="component" value="Unassembled WGS sequence"/>
</dbReference>
<dbReference type="InterPro" id="IPR023408">
    <property type="entry name" value="MscS_beta-dom_sf"/>
</dbReference>
<feature type="transmembrane region" description="Helical" evidence="11">
    <location>
        <begin position="183"/>
        <end position="203"/>
    </location>
</feature>
<feature type="transmembrane region" description="Helical" evidence="11">
    <location>
        <begin position="525"/>
        <end position="544"/>
    </location>
</feature>
<feature type="transmembrane region" description="Helical" evidence="11">
    <location>
        <begin position="223"/>
        <end position="248"/>
    </location>
</feature>
<dbReference type="GO" id="GO:0008381">
    <property type="term" value="F:mechanosensitive monoatomic ion channel activity"/>
    <property type="evidence" value="ECO:0007669"/>
    <property type="project" value="TreeGrafter"/>
</dbReference>
<comment type="caution">
    <text evidence="13">The sequence shown here is derived from an EMBL/GenBank/DDBJ whole genome shotgun (WGS) entry which is preliminary data.</text>
</comment>
<dbReference type="InterPro" id="IPR016688">
    <property type="entry name" value="MscS-like_plants/fungi"/>
</dbReference>
<accession>A0A5A7RIE5</accession>
<feature type="compositionally biased region" description="Polar residues" evidence="10">
    <location>
        <begin position="111"/>
        <end position="122"/>
    </location>
</feature>
<feature type="compositionally biased region" description="Acidic residues" evidence="10">
    <location>
        <begin position="154"/>
        <end position="164"/>
    </location>
</feature>
<keyword evidence="14" id="KW-1185">Reference proteome</keyword>
<dbReference type="GO" id="GO:0006820">
    <property type="term" value="P:monoatomic anion transport"/>
    <property type="evidence" value="ECO:0007669"/>
    <property type="project" value="TreeGrafter"/>
</dbReference>
<protein>
    <recommendedName>
        <fullName evidence="9">Mechanosensitive ion channel protein</fullName>
    </recommendedName>
</protein>
<evidence type="ECO:0000256" key="9">
    <source>
        <dbReference type="PIRNR" id="PIRNR017209"/>
    </source>
</evidence>
<dbReference type="OrthoDB" id="544685at2759"/>
<name>A0A5A7RIE5_STRAF</name>
<keyword evidence="5 11" id="KW-1133">Transmembrane helix</keyword>
<keyword evidence="6" id="KW-0406">Ion transport</keyword>
<keyword evidence="3" id="KW-0813">Transport</keyword>